<dbReference type="Pfam" id="PF00939">
    <property type="entry name" value="Na_sulph_symp"/>
    <property type="match status" value="1"/>
</dbReference>
<dbReference type="PANTHER" id="PTHR10283:SF82">
    <property type="entry name" value="SOLUTE CARRIER FAMILY 13 MEMBER 2"/>
    <property type="match status" value="1"/>
</dbReference>
<evidence type="ECO:0000256" key="1">
    <source>
        <dbReference type="ARBA" id="ARBA00004141"/>
    </source>
</evidence>
<dbReference type="InterPro" id="IPR001898">
    <property type="entry name" value="SLC13A/DASS"/>
</dbReference>
<protein>
    <submittedName>
        <fullName evidence="7">NaDC-2</fullName>
    </submittedName>
</protein>
<feature type="transmembrane region" description="Helical" evidence="6">
    <location>
        <begin position="357"/>
        <end position="390"/>
    </location>
</feature>
<name>A0A0B0ES88_9BACT</name>
<dbReference type="AlphaFoldDB" id="A0A0B0ES88"/>
<feature type="transmembrane region" description="Helical" evidence="6">
    <location>
        <begin position="176"/>
        <end position="197"/>
    </location>
</feature>
<keyword evidence="5 6" id="KW-0472">Membrane</keyword>
<evidence type="ECO:0000256" key="6">
    <source>
        <dbReference type="SAM" id="Phobius"/>
    </source>
</evidence>
<feature type="transmembrane region" description="Helical" evidence="6">
    <location>
        <begin position="124"/>
        <end position="141"/>
    </location>
</feature>
<dbReference type="Proteomes" id="UP000030652">
    <property type="component" value="Unassembled WGS sequence"/>
</dbReference>
<feature type="transmembrane region" description="Helical" evidence="6">
    <location>
        <begin position="41"/>
        <end position="70"/>
    </location>
</feature>
<evidence type="ECO:0000256" key="4">
    <source>
        <dbReference type="ARBA" id="ARBA00022989"/>
    </source>
</evidence>
<evidence type="ECO:0000313" key="7">
    <source>
        <dbReference type="EMBL" id="KHE93540.1"/>
    </source>
</evidence>
<dbReference type="GO" id="GO:1905039">
    <property type="term" value="P:carboxylic acid transmembrane transport"/>
    <property type="evidence" value="ECO:0007669"/>
    <property type="project" value="UniProtKB-ARBA"/>
</dbReference>
<reference evidence="7 8" key="1">
    <citation type="submission" date="2014-10" db="EMBL/GenBank/DDBJ databases">
        <title>Draft genome of anammox bacterium scalindua brodae, obtained using differential coverage binning of sequence data from two enrichment reactors.</title>
        <authorList>
            <person name="Speth D.R."/>
            <person name="Russ L."/>
            <person name="Kartal B."/>
            <person name="Op den Camp H.J."/>
            <person name="Dutilh B.E."/>
            <person name="Jetten M.S."/>
        </authorList>
    </citation>
    <scope>NUCLEOTIDE SEQUENCE [LARGE SCALE GENOMIC DNA]</scope>
    <source>
        <strain evidence="7">RU1</strain>
    </source>
</reference>
<feature type="transmembrane region" description="Helical" evidence="6">
    <location>
        <begin position="441"/>
        <end position="459"/>
    </location>
</feature>
<comment type="similarity">
    <text evidence="2">Belongs to the SLC13A/DASS transporter (TC 2.A.47) family. DIT1 subfamily.</text>
</comment>
<dbReference type="PANTHER" id="PTHR10283">
    <property type="entry name" value="SOLUTE CARRIER FAMILY 13 MEMBER"/>
    <property type="match status" value="1"/>
</dbReference>
<dbReference type="eggNOG" id="COG1055">
    <property type="taxonomic scope" value="Bacteria"/>
</dbReference>
<evidence type="ECO:0000256" key="2">
    <source>
        <dbReference type="ARBA" id="ARBA00007349"/>
    </source>
</evidence>
<proteinExistence type="inferred from homology"/>
<sequence>MDSVHTKNNYRLIILSIAIFLFGLIVYLPNPEGLTTNGKKALAIFVLCVIFWISQVIPLMITSLLAIILFPLLGILPAEKTYSLFGNQAVFFILGAFILASAVTRTGLSNRIALIFLKWFGHSPKILLLGVIVLSAFFSFWMSEHAVAAMMFPIVTAIALSLELKPTESNYGKSLFLGMAWGCVIGGVATFLGGARAPLAVGILRDTTGESIGFVKWALATMPMVITMLAITYWLLIFLFPAEIKDVKRARMLLVNRTACIGKMKREERSIGILMIATIFSWICFGEKFGLANIALASVVIAFVFRLLRWKEVEEDVNWGLILMYGGAICLGFAMGKTGATHWLVDISHMGSIQSPFILIMVISLIAIFLTEAISNTAVVALLMPITIGIAIDFSINPVITTLAVTVPSGLAFILPMGTPAVAIAHSSGFVTLGSAFKGGFILKIVSWIFFNFFAYYYWPLLGFGLKF</sequence>
<gene>
    <name evidence="7" type="ORF">SCABRO_00712</name>
</gene>
<feature type="transmembrane region" description="Helical" evidence="6">
    <location>
        <begin position="82"/>
        <end position="103"/>
    </location>
</feature>
<comment type="subcellular location">
    <subcellularLocation>
        <location evidence="1">Membrane</location>
        <topology evidence="1">Multi-pass membrane protein</topology>
    </subcellularLocation>
</comment>
<keyword evidence="3 6" id="KW-0812">Transmembrane</keyword>
<dbReference type="InterPro" id="IPR030676">
    <property type="entry name" value="CitT-rel"/>
</dbReference>
<keyword evidence="4 6" id="KW-1133">Transmembrane helix</keyword>
<feature type="transmembrane region" description="Helical" evidence="6">
    <location>
        <begin position="273"/>
        <end position="305"/>
    </location>
</feature>
<accession>A0A0B0ES88</accession>
<dbReference type="GO" id="GO:0008514">
    <property type="term" value="F:organic anion transmembrane transporter activity"/>
    <property type="evidence" value="ECO:0007669"/>
    <property type="project" value="UniProtKB-ARBA"/>
</dbReference>
<evidence type="ECO:0000256" key="3">
    <source>
        <dbReference type="ARBA" id="ARBA00022692"/>
    </source>
</evidence>
<feature type="transmembrane region" description="Helical" evidence="6">
    <location>
        <begin position="317"/>
        <end position="336"/>
    </location>
</feature>
<comment type="caution">
    <text evidence="7">The sequence shown here is derived from an EMBL/GenBank/DDBJ whole genome shotgun (WGS) entry which is preliminary data.</text>
</comment>
<feature type="transmembrane region" description="Helical" evidence="6">
    <location>
        <begin position="12"/>
        <end position="29"/>
    </location>
</feature>
<feature type="transmembrane region" description="Helical" evidence="6">
    <location>
        <begin position="410"/>
        <end position="434"/>
    </location>
</feature>
<organism evidence="7 8">
    <name type="scientific">Candidatus Scalindua brodae</name>
    <dbReference type="NCBI Taxonomy" id="237368"/>
    <lineage>
        <taxon>Bacteria</taxon>
        <taxon>Pseudomonadati</taxon>
        <taxon>Planctomycetota</taxon>
        <taxon>Candidatus Brocadiia</taxon>
        <taxon>Candidatus Brocadiales</taxon>
        <taxon>Candidatus Scalinduaceae</taxon>
        <taxon>Candidatus Scalindua</taxon>
    </lineage>
</organism>
<evidence type="ECO:0000313" key="8">
    <source>
        <dbReference type="Proteomes" id="UP000030652"/>
    </source>
</evidence>
<dbReference type="PIRSF" id="PIRSF002457">
    <property type="entry name" value="DASS"/>
    <property type="match status" value="1"/>
</dbReference>
<evidence type="ECO:0000256" key="5">
    <source>
        <dbReference type="ARBA" id="ARBA00023136"/>
    </source>
</evidence>
<feature type="transmembrane region" description="Helical" evidence="6">
    <location>
        <begin position="217"/>
        <end position="242"/>
    </location>
</feature>
<dbReference type="NCBIfam" id="TIGR00785">
    <property type="entry name" value="dass"/>
    <property type="match status" value="1"/>
</dbReference>
<dbReference type="EMBL" id="JRYO01000052">
    <property type="protein sequence ID" value="KHE93540.1"/>
    <property type="molecule type" value="Genomic_DNA"/>
</dbReference>
<dbReference type="GO" id="GO:0005886">
    <property type="term" value="C:plasma membrane"/>
    <property type="evidence" value="ECO:0007669"/>
    <property type="project" value="TreeGrafter"/>
</dbReference>